<feature type="repeat" description="ANK" evidence="13">
    <location>
        <begin position="727"/>
        <end position="759"/>
    </location>
</feature>
<dbReference type="OMA" id="KFHPWQM"/>
<evidence type="ECO:0000256" key="1">
    <source>
        <dbReference type="ARBA" id="ARBA00004175"/>
    </source>
</evidence>
<feature type="compositionally biased region" description="Basic and acidic residues" evidence="14">
    <location>
        <begin position="530"/>
        <end position="555"/>
    </location>
</feature>
<feature type="compositionally biased region" description="Polar residues" evidence="14">
    <location>
        <begin position="509"/>
        <end position="527"/>
    </location>
</feature>
<dbReference type="SMART" id="SM00248">
    <property type="entry name" value="ANK"/>
    <property type="match status" value="2"/>
</dbReference>
<dbReference type="GO" id="GO:0044218">
    <property type="term" value="C:other organism cell membrane"/>
    <property type="evidence" value="ECO:0007669"/>
    <property type="project" value="UniProtKB-KW"/>
</dbReference>
<evidence type="ECO:0000256" key="8">
    <source>
        <dbReference type="ARBA" id="ARBA00023136"/>
    </source>
</evidence>
<proteinExistence type="inferred from homology"/>
<evidence type="ECO:0000256" key="11">
    <source>
        <dbReference type="ARBA" id="ARBA00049715"/>
    </source>
</evidence>
<feature type="compositionally biased region" description="Polar residues" evidence="14">
    <location>
        <begin position="469"/>
        <end position="490"/>
    </location>
</feature>
<protein>
    <recommendedName>
        <fullName evidence="12">Alpha-latrotoxin</fullName>
    </recommendedName>
</protein>
<evidence type="ECO:0000256" key="2">
    <source>
        <dbReference type="ARBA" id="ARBA00022483"/>
    </source>
</evidence>
<comment type="subcellular location">
    <subcellularLocation>
        <location evidence="1">Target cell membrane</location>
    </subcellularLocation>
</comment>
<evidence type="ECO:0000256" key="4">
    <source>
        <dbReference type="ARBA" id="ARBA00022699"/>
    </source>
</evidence>
<evidence type="ECO:0000256" key="14">
    <source>
        <dbReference type="SAM" id="MobiDB-lite"/>
    </source>
</evidence>
<feature type="compositionally biased region" description="Low complexity" evidence="14">
    <location>
        <begin position="594"/>
        <end position="612"/>
    </location>
</feature>
<evidence type="ECO:0000256" key="12">
    <source>
        <dbReference type="ARBA" id="ARBA00049811"/>
    </source>
</evidence>
<feature type="compositionally biased region" description="Basic residues" evidence="14">
    <location>
        <begin position="206"/>
        <end position="221"/>
    </location>
</feature>
<feature type="compositionally biased region" description="Low complexity" evidence="14">
    <location>
        <begin position="499"/>
        <end position="508"/>
    </location>
</feature>
<feature type="repeat" description="ANK" evidence="13">
    <location>
        <begin position="760"/>
        <end position="792"/>
    </location>
</feature>
<dbReference type="Pfam" id="PF12796">
    <property type="entry name" value="Ank_2"/>
    <property type="match status" value="1"/>
</dbReference>
<dbReference type="InterPro" id="IPR036770">
    <property type="entry name" value="Ankyrin_rpt-contain_sf"/>
</dbReference>
<evidence type="ECO:0000256" key="10">
    <source>
        <dbReference type="ARBA" id="ARBA00049657"/>
    </source>
</evidence>
<dbReference type="GO" id="GO:0005737">
    <property type="term" value="C:cytoplasm"/>
    <property type="evidence" value="ECO:0007669"/>
    <property type="project" value="TreeGrafter"/>
</dbReference>
<dbReference type="Proteomes" id="UP000054359">
    <property type="component" value="Unassembled WGS sequence"/>
</dbReference>
<evidence type="ECO:0000256" key="3">
    <source>
        <dbReference type="ARBA" id="ARBA00022537"/>
    </source>
</evidence>
<feature type="region of interest" description="Disordered" evidence="14">
    <location>
        <begin position="281"/>
        <end position="309"/>
    </location>
</feature>
<keyword evidence="16" id="KW-1185">Reference proteome</keyword>
<accession>A0A087TCG3</accession>
<organism evidence="15 16">
    <name type="scientific">Stegodyphus mimosarum</name>
    <name type="common">African social velvet spider</name>
    <dbReference type="NCBI Taxonomy" id="407821"/>
    <lineage>
        <taxon>Eukaryota</taxon>
        <taxon>Metazoa</taxon>
        <taxon>Ecdysozoa</taxon>
        <taxon>Arthropoda</taxon>
        <taxon>Chelicerata</taxon>
        <taxon>Arachnida</taxon>
        <taxon>Araneae</taxon>
        <taxon>Araneomorphae</taxon>
        <taxon>Entelegynae</taxon>
        <taxon>Eresoidea</taxon>
        <taxon>Eresidae</taxon>
        <taxon>Stegodyphus</taxon>
    </lineage>
</organism>
<reference evidence="15 16" key="1">
    <citation type="submission" date="2013-11" db="EMBL/GenBank/DDBJ databases">
        <title>Genome sequencing of Stegodyphus mimosarum.</title>
        <authorList>
            <person name="Bechsgaard J."/>
        </authorList>
    </citation>
    <scope>NUCLEOTIDE SEQUENCE [LARGE SCALE GENOMIC DNA]</scope>
</reference>
<feature type="non-terminal residue" evidence="15">
    <location>
        <position position="806"/>
    </location>
</feature>
<feature type="compositionally biased region" description="Polar residues" evidence="14">
    <location>
        <begin position="281"/>
        <end position="304"/>
    </location>
</feature>
<keyword evidence="6" id="KW-0800">Toxin</keyword>
<evidence type="ECO:0000256" key="9">
    <source>
        <dbReference type="ARBA" id="ARBA00023298"/>
    </source>
</evidence>
<evidence type="ECO:0000256" key="7">
    <source>
        <dbReference type="ARBA" id="ARBA00023043"/>
    </source>
</evidence>
<dbReference type="EMBL" id="KK114577">
    <property type="protein sequence ID" value="KFM62802.1"/>
    <property type="molecule type" value="Genomic_DNA"/>
</dbReference>
<dbReference type="Gene3D" id="1.25.40.20">
    <property type="entry name" value="Ankyrin repeat-containing domain"/>
    <property type="match status" value="1"/>
</dbReference>
<evidence type="ECO:0000313" key="15">
    <source>
        <dbReference type="EMBL" id="KFM62802.1"/>
    </source>
</evidence>
<dbReference type="GO" id="GO:0044231">
    <property type="term" value="C:host cell presynaptic membrane"/>
    <property type="evidence" value="ECO:0007669"/>
    <property type="project" value="UniProtKB-KW"/>
</dbReference>
<dbReference type="SUPFAM" id="SSF48403">
    <property type="entry name" value="Ankyrin repeat"/>
    <property type="match status" value="1"/>
</dbReference>
<dbReference type="PROSITE" id="PS50088">
    <property type="entry name" value="ANK_REPEAT"/>
    <property type="match status" value="2"/>
</dbReference>
<comment type="similarity">
    <text evidence="10">Belongs to the cationic peptide 01 (latrotoxin) family. 03 (alpha-latrotoxin) subfamily.</text>
</comment>
<feature type="compositionally biased region" description="Basic and acidic residues" evidence="14">
    <location>
        <begin position="195"/>
        <end position="205"/>
    </location>
</feature>
<dbReference type="PANTHER" id="PTHR24198:SF165">
    <property type="entry name" value="ANKYRIN REPEAT-CONTAINING PROTEIN-RELATED"/>
    <property type="match status" value="1"/>
</dbReference>
<dbReference type="OrthoDB" id="71307at2759"/>
<comment type="subunit">
    <text evidence="11">Homotetramer in membranes.</text>
</comment>
<dbReference type="InterPro" id="IPR002110">
    <property type="entry name" value="Ankyrin_rpt"/>
</dbReference>
<dbReference type="PROSITE" id="PS50297">
    <property type="entry name" value="ANK_REP_REGION"/>
    <property type="match status" value="1"/>
</dbReference>
<keyword evidence="8" id="KW-0472">Membrane</keyword>
<keyword evidence="3" id="KW-1052">Target cell membrane</keyword>
<keyword evidence="9" id="KW-1053">Target membrane</keyword>
<keyword evidence="4" id="KW-0528">Neurotoxin</keyword>
<keyword evidence="6" id="KW-0638">Presynaptic neurotoxin</keyword>
<sequence>MSKDDVKISVCFVKLVAKKLKMLIEDQEMSFKFHPWQMTSLLSKIRENIHNELPERAIHHLWDTGVANEILNVSNQNIESDKVQKVKHYLCSYLDIHIYQKKAWPEVETNEKLQGKNYNYIIEGSKSSRIRVLEIKRLVDAIAQQLVILSAEKNGINNLKRYCWKISGESRKRNTHQMLAHCPYPSCLFHTVKDQSKIGKKENQKSKKKRPAIRQKIKKAPTKTVQRKPFAMQRKVNLPKVPPSVRAPTYQTVNKYKIPTSVKPITNKSLSKRMLEKGTQTISKDLQRLPHSSSSRATGDSISESLEKENLNSDEEFCCKSDTLNDASMLTEEIASEYVVSRPEISIKKTEEISTSETGSKRTETVTRKLSNVASSNSKAANSRVNNCEIKQNISVEVSSKASQQCQSVTQNTNVSKRFLNAKSHASSSCHIIESNKMEELSIGQSIIAKKTEEICQILKVASTKRKGSSSLQSVISNAKTETSQVQSLRAASKRRSFSSETRNSSRSDNVVKSSNSELPHANSSTLVEEETKQKADTPPEEKRLLYSRKDRNTEKVLSSVTHSDSDEDGDLNNLKEQHISSTDNETTYIPKASISSESSSEAEGNSESLSSFKENDGISPEYSSHWTVESSSCEVSDSEIDESFREKFIALKKSLLEEDDGIVASCEDEVSNSMKCYNQQTPKRNSIEIISESNRALFDSLDHGDLETFEELANETENLFEIVDEDGWNVLHVAASKGLDQFIEVLLSLGIPIESMTKDGLTALWLAIMNNHLKCCQVLLKHGANLPANQYGKMNYDDFKNPIST</sequence>
<keyword evidence="5" id="KW-0677">Repeat</keyword>
<dbReference type="PANTHER" id="PTHR24198">
    <property type="entry name" value="ANKYRIN REPEAT AND PROTEIN KINASE DOMAIN-CONTAINING PROTEIN"/>
    <property type="match status" value="1"/>
</dbReference>
<dbReference type="GO" id="GO:0006887">
    <property type="term" value="P:exocytosis"/>
    <property type="evidence" value="ECO:0007669"/>
    <property type="project" value="UniProtKB-KW"/>
</dbReference>
<dbReference type="AlphaFoldDB" id="A0A087TCG3"/>
<gene>
    <name evidence="15" type="ORF">X975_08914</name>
</gene>
<keyword evidence="7 13" id="KW-0040">ANK repeat</keyword>
<evidence type="ECO:0000256" key="6">
    <source>
        <dbReference type="ARBA" id="ARBA00023028"/>
    </source>
</evidence>
<feature type="region of interest" description="Disordered" evidence="14">
    <location>
        <begin position="195"/>
        <end position="227"/>
    </location>
</feature>
<evidence type="ECO:0000256" key="13">
    <source>
        <dbReference type="PROSITE-ProRule" id="PRU00023"/>
    </source>
</evidence>
<evidence type="ECO:0000313" key="16">
    <source>
        <dbReference type="Proteomes" id="UP000054359"/>
    </source>
</evidence>
<keyword evidence="2" id="KW-0268">Exocytosis</keyword>
<feature type="region of interest" description="Disordered" evidence="14">
    <location>
        <begin position="469"/>
        <end position="632"/>
    </location>
</feature>
<evidence type="ECO:0000256" key="5">
    <source>
        <dbReference type="ARBA" id="ARBA00022737"/>
    </source>
</evidence>
<name>A0A087TCG3_STEMI</name>